<evidence type="ECO:0000313" key="1">
    <source>
        <dbReference type="EMBL" id="KAJ8683237.1"/>
    </source>
</evidence>
<protein>
    <submittedName>
        <fullName evidence="1">Uncharacterized protein</fullName>
    </submittedName>
</protein>
<name>A0ACC2PIG3_9HYME</name>
<organism evidence="1 2">
    <name type="scientific">Eretmocerus hayati</name>
    <dbReference type="NCBI Taxonomy" id="131215"/>
    <lineage>
        <taxon>Eukaryota</taxon>
        <taxon>Metazoa</taxon>
        <taxon>Ecdysozoa</taxon>
        <taxon>Arthropoda</taxon>
        <taxon>Hexapoda</taxon>
        <taxon>Insecta</taxon>
        <taxon>Pterygota</taxon>
        <taxon>Neoptera</taxon>
        <taxon>Endopterygota</taxon>
        <taxon>Hymenoptera</taxon>
        <taxon>Apocrita</taxon>
        <taxon>Proctotrupomorpha</taxon>
        <taxon>Chalcidoidea</taxon>
        <taxon>Aphelinidae</taxon>
        <taxon>Aphelininae</taxon>
        <taxon>Eretmocerus</taxon>
    </lineage>
</organism>
<keyword evidence="2" id="KW-1185">Reference proteome</keyword>
<gene>
    <name evidence="1" type="ORF">QAD02_019029</name>
</gene>
<reference evidence="1" key="1">
    <citation type="submission" date="2023-04" db="EMBL/GenBank/DDBJ databases">
        <title>A chromosome-level genome assembly of the parasitoid wasp Eretmocerus hayati.</title>
        <authorList>
            <person name="Zhong Y."/>
            <person name="Liu S."/>
            <person name="Liu Y."/>
        </authorList>
    </citation>
    <scope>NUCLEOTIDE SEQUENCE</scope>
    <source>
        <strain evidence="1">ZJU_SS_LIU_2023</strain>
    </source>
</reference>
<comment type="caution">
    <text evidence="1">The sequence shown here is derived from an EMBL/GenBank/DDBJ whole genome shotgun (WGS) entry which is preliminary data.</text>
</comment>
<evidence type="ECO:0000313" key="2">
    <source>
        <dbReference type="Proteomes" id="UP001239111"/>
    </source>
</evidence>
<accession>A0ACC2PIG3</accession>
<proteinExistence type="predicted"/>
<dbReference type="Proteomes" id="UP001239111">
    <property type="component" value="Chromosome 1"/>
</dbReference>
<sequence>MEKNQLETQQALEAAFQTMKERCQQLEAKLITVEEENISLQRQQEKNDLIPMIKLNETDKNILNLQEKIVELKRQNARLAHHTSMVSTENQQLWRRLAQFIKGNEPSKNVSVLNKSYLNIPLVTNKSESDSDRFLKIDNIEKYHELDNVPLQVTPSKLLGKSDSNRTFSEDCADTSVKDIGFTYPEDISADPTDNTKYINIKMIQMREALLLQQTKLAKTLQNFRNREKNVKCDRCRNNSQRLMCQTGTQIDSDCSWRKNSATQTSKSSATLPETTEDDVCPLCGLVFKSVSFDIFHEHVINHFTKENSNEFELIT</sequence>
<dbReference type="EMBL" id="CM056741">
    <property type="protein sequence ID" value="KAJ8683237.1"/>
    <property type="molecule type" value="Genomic_DNA"/>
</dbReference>